<keyword evidence="2" id="KW-0812">Transmembrane</keyword>
<organism evidence="4 5">
    <name type="scientific">Fictibacillus fluitans</name>
    <dbReference type="NCBI Taxonomy" id="3058422"/>
    <lineage>
        <taxon>Bacteria</taxon>
        <taxon>Bacillati</taxon>
        <taxon>Bacillota</taxon>
        <taxon>Bacilli</taxon>
        <taxon>Bacillales</taxon>
        <taxon>Fictibacillaceae</taxon>
        <taxon>Fictibacillus</taxon>
    </lineage>
</organism>
<dbReference type="InterPro" id="IPR025711">
    <property type="entry name" value="PepSY"/>
</dbReference>
<evidence type="ECO:0000313" key="5">
    <source>
        <dbReference type="Proteomes" id="UP001172721"/>
    </source>
</evidence>
<keyword evidence="2" id="KW-1133">Transmembrane helix</keyword>
<dbReference type="RefSeq" id="WP_301166756.1">
    <property type="nucleotide sequence ID" value="NZ_JAUHTR010000007.1"/>
</dbReference>
<feature type="domain" description="PepSY" evidence="3">
    <location>
        <begin position="110"/>
        <end position="165"/>
    </location>
</feature>
<reference evidence="4" key="1">
    <citation type="submission" date="2023-07" db="EMBL/GenBank/DDBJ databases">
        <title>Fictibacillus sp. isolated from freshwater pond.</title>
        <authorList>
            <person name="Kirdat K."/>
            <person name="Bhat A."/>
            <person name="Mourya A."/>
            <person name="Yadav A."/>
        </authorList>
    </citation>
    <scope>NUCLEOTIDE SEQUENCE</scope>
    <source>
        <strain evidence="4">NE201</strain>
    </source>
</reference>
<protein>
    <submittedName>
        <fullName evidence="4">PepSY domain-containing protein</fullName>
    </submittedName>
</protein>
<keyword evidence="5" id="KW-1185">Reference proteome</keyword>
<evidence type="ECO:0000259" key="3">
    <source>
        <dbReference type="Pfam" id="PF03413"/>
    </source>
</evidence>
<name>A0ABT8HY75_9BACL</name>
<accession>A0ABT8HY75</accession>
<dbReference type="EMBL" id="JAUHTR010000007">
    <property type="protein sequence ID" value="MDN4525733.1"/>
    <property type="molecule type" value="Genomic_DNA"/>
</dbReference>
<evidence type="ECO:0000256" key="1">
    <source>
        <dbReference type="SAM" id="MobiDB-lite"/>
    </source>
</evidence>
<sequence length="174" mass="19290">MTPKKSWLIGIAVLVILAGAGIGYYMNVREKNQTLSQLQAEELVTATYDGDVKRTQLVNEKYFDILFDGAKGQYTIHADAKTGNILSVKKINNKRGKKDDTEPRGDPSAKLTEQEARTIAAKEVKGEVDDVELKGEGSDQVYEVEVNTKTKEAKVYVNVYTGKVSSIVWDNDND</sequence>
<comment type="caution">
    <text evidence="4">The sequence shown here is derived from an EMBL/GenBank/DDBJ whole genome shotgun (WGS) entry which is preliminary data.</text>
</comment>
<gene>
    <name evidence="4" type="ORF">QYB97_14705</name>
</gene>
<feature type="transmembrane region" description="Helical" evidence="2">
    <location>
        <begin position="6"/>
        <end position="26"/>
    </location>
</feature>
<dbReference type="Gene3D" id="3.10.450.40">
    <property type="match status" value="2"/>
</dbReference>
<evidence type="ECO:0000256" key="2">
    <source>
        <dbReference type="SAM" id="Phobius"/>
    </source>
</evidence>
<feature type="compositionally biased region" description="Basic and acidic residues" evidence="1">
    <location>
        <begin position="97"/>
        <end position="115"/>
    </location>
</feature>
<evidence type="ECO:0000313" key="4">
    <source>
        <dbReference type="EMBL" id="MDN4525733.1"/>
    </source>
</evidence>
<keyword evidence="2" id="KW-0472">Membrane</keyword>
<dbReference type="Proteomes" id="UP001172721">
    <property type="component" value="Unassembled WGS sequence"/>
</dbReference>
<dbReference type="Pfam" id="PF03413">
    <property type="entry name" value="PepSY"/>
    <property type="match status" value="1"/>
</dbReference>
<proteinExistence type="predicted"/>
<feature type="region of interest" description="Disordered" evidence="1">
    <location>
        <begin position="92"/>
        <end position="115"/>
    </location>
</feature>